<dbReference type="Gene3D" id="1.10.630.10">
    <property type="entry name" value="Cytochrome P450"/>
    <property type="match status" value="1"/>
</dbReference>
<keyword evidence="7" id="KW-0472">Membrane</keyword>
<dbReference type="SUPFAM" id="SSF48264">
    <property type="entry name" value="Cytochrome P450"/>
    <property type="match status" value="1"/>
</dbReference>
<proteinExistence type="inferred from homology"/>
<evidence type="ECO:0000256" key="4">
    <source>
        <dbReference type="ARBA" id="ARBA00023004"/>
    </source>
</evidence>
<feature type="transmembrane region" description="Helical" evidence="7">
    <location>
        <begin position="9"/>
        <end position="26"/>
    </location>
</feature>
<keyword evidence="6" id="KW-0503">Monooxygenase</keyword>
<dbReference type="GO" id="GO:0005506">
    <property type="term" value="F:iron ion binding"/>
    <property type="evidence" value="ECO:0007669"/>
    <property type="project" value="InterPro"/>
</dbReference>
<gene>
    <name evidence="8" type="ORF">HYFRA_00007681</name>
</gene>
<accession>A0A9N9KVN6</accession>
<keyword evidence="7" id="KW-1133">Transmembrane helix</keyword>
<evidence type="ECO:0000313" key="9">
    <source>
        <dbReference type="Proteomes" id="UP000696280"/>
    </source>
</evidence>
<comment type="similarity">
    <text evidence="2 6">Belongs to the cytochrome P450 family.</text>
</comment>
<dbReference type="PANTHER" id="PTHR47582:SF1">
    <property type="entry name" value="P450, PUTATIVE (EUROFUNG)-RELATED"/>
    <property type="match status" value="1"/>
</dbReference>
<evidence type="ECO:0000256" key="2">
    <source>
        <dbReference type="ARBA" id="ARBA00010617"/>
    </source>
</evidence>
<dbReference type="InterPro" id="IPR036396">
    <property type="entry name" value="Cyt_P450_sf"/>
</dbReference>
<evidence type="ECO:0000313" key="8">
    <source>
        <dbReference type="EMBL" id="CAG8952965.1"/>
    </source>
</evidence>
<organism evidence="8 9">
    <name type="scientific">Hymenoscyphus fraxineus</name>
    <dbReference type="NCBI Taxonomy" id="746836"/>
    <lineage>
        <taxon>Eukaryota</taxon>
        <taxon>Fungi</taxon>
        <taxon>Dikarya</taxon>
        <taxon>Ascomycota</taxon>
        <taxon>Pezizomycotina</taxon>
        <taxon>Leotiomycetes</taxon>
        <taxon>Helotiales</taxon>
        <taxon>Helotiaceae</taxon>
        <taxon>Hymenoscyphus</taxon>
    </lineage>
</organism>
<reference evidence="8" key="1">
    <citation type="submission" date="2021-07" db="EMBL/GenBank/DDBJ databases">
        <authorList>
            <person name="Durling M."/>
        </authorList>
    </citation>
    <scope>NUCLEOTIDE SEQUENCE</scope>
</reference>
<keyword evidence="9" id="KW-1185">Reference proteome</keyword>
<dbReference type="OrthoDB" id="1470350at2759"/>
<evidence type="ECO:0008006" key="10">
    <source>
        <dbReference type="Google" id="ProtNLM"/>
    </source>
</evidence>
<evidence type="ECO:0000256" key="3">
    <source>
        <dbReference type="ARBA" id="ARBA00022723"/>
    </source>
</evidence>
<evidence type="ECO:0000256" key="7">
    <source>
        <dbReference type="SAM" id="Phobius"/>
    </source>
</evidence>
<dbReference type="Pfam" id="PF00067">
    <property type="entry name" value="p450"/>
    <property type="match status" value="1"/>
</dbReference>
<dbReference type="EMBL" id="CAJVRL010000048">
    <property type="protein sequence ID" value="CAG8952965.1"/>
    <property type="molecule type" value="Genomic_DNA"/>
</dbReference>
<dbReference type="InterPro" id="IPR053007">
    <property type="entry name" value="CYP450_monoxygenase_sec-met"/>
</dbReference>
<feature type="binding site" description="axial binding residue" evidence="5">
    <location>
        <position position="438"/>
    </location>
    <ligand>
        <name>heme</name>
        <dbReference type="ChEBI" id="CHEBI:30413"/>
    </ligand>
    <ligandPart>
        <name>Fe</name>
        <dbReference type="ChEBI" id="CHEBI:18248"/>
    </ligandPart>
</feature>
<dbReference type="AlphaFoldDB" id="A0A9N9KVN6"/>
<dbReference type="PROSITE" id="PS00086">
    <property type="entry name" value="CYTOCHROME_P450"/>
    <property type="match status" value="1"/>
</dbReference>
<comment type="cofactor">
    <cofactor evidence="1 5">
        <name>heme</name>
        <dbReference type="ChEBI" id="CHEBI:30413"/>
    </cofactor>
</comment>
<evidence type="ECO:0000256" key="5">
    <source>
        <dbReference type="PIRSR" id="PIRSR602403-1"/>
    </source>
</evidence>
<dbReference type="GO" id="GO:0004497">
    <property type="term" value="F:monooxygenase activity"/>
    <property type="evidence" value="ECO:0007669"/>
    <property type="project" value="UniProtKB-KW"/>
</dbReference>
<dbReference type="InterPro" id="IPR017972">
    <property type="entry name" value="Cyt_P450_CS"/>
</dbReference>
<evidence type="ECO:0000256" key="6">
    <source>
        <dbReference type="RuleBase" id="RU000461"/>
    </source>
</evidence>
<protein>
    <recommendedName>
        <fullName evidence="10">Cytochrome P450</fullName>
    </recommendedName>
</protein>
<dbReference type="Proteomes" id="UP000696280">
    <property type="component" value="Unassembled WGS sequence"/>
</dbReference>
<dbReference type="InterPro" id="IPR002403">
    <property type="entry name" value="Cyt_P450_E_grp-IV"/>
</dbReference>
<keyword evidence="7" id="KW-0812">Transmembrane</keyword>
<sequence length="525" mass="58771">MITIPLETASTLFIAGFIGLLILAWYQCVVPSLDPHEPPLAPYTIPYLSHVLGLYKRSFNYYVDLNEKAPLSISTLHIPGQKVYVVNSPQLIQTVQKQPKVLSLRPIEAKISGAVCGLSQKARDLMMKNVKGTDDNWGISADMYPLFEELLKPGEGLDALNNVMIRVVGDALDSLAESMTAKSEKKTMSLNAWCREVISEATTDSLYGPANPFREPRIQEAFWEFEKHFMFILLGFMRSLFARKGLAARDKVAQSFYDYFKPEGHKRGSSLPQQHFDLYTRHDTDVIDIARLEVGMGIAFLDNTAPATFWLLTFLYSNPEFLEEVRKELDCVVQISTDSEGQVMRNLDITTVSTNCPHLTSAFQETLRLVSMGTASRMKDAMVQMPSRVVHVSTDIWGSDAADFNPYRFFKGSVSKNPSGKRPPGIAFRAFGGGATSCPGRHFATNEVLALVSMFVSRFEIEPTKGIWKIPRTDNTRVQTVIMEPDDDIEVSIFARGNLEVVKWKFGLQDSTSFLAMANEDKLSP</sequence>
<dbReference type="PANTHER" id="PTHR47582">
    <property type="entry name" value="P450, PUTATIVE (EUROFUNG)-RELATED"/>
    <property type="match status" value="1"/>
</dbReference>
<evidence type="ECO:0000256" key="1">
    <source>
        <dbReference type="ARBA" id="ARBA00001971"/>
    </source>
</evidence>
<dbReference type="PRINTS" id="PR00465">
    <property type="entry name" value="EP450IV"/>
</dbReference>
<dbReference type="GO" id="GO:0016705">
    <property type="term" value="F:oxidoreductase activity, acting on paired donors, with incorporation or reduction of molecular oxygen"/>
    <property type="evidence" value="ECO:0007669"/>
    <property type="project" value="InterPro"/>
</dbReference>
<dbReference type="GO" id="GO:0020037">
    <property type="term" value="F:heme binding"/>
    <property type="evidence" value="ECO:0007669"/>
    <property type="project" value="InterPro"/>
</dbReference>
<keyword evidence="4 5" id="KW-0408">Iron</keyword>
<comment type="caution">
    <text evidence="8">The sequence shown here is derived from an EMBL/GenBank/DDBJ whole genome shotgun (WGS) entry which is preliminary data.</text>
</comment>
<keyword evidence="6" id="KW-0560">Oxidoreductase</keyword>
<dbReference type="InterPro" id="IPR001128">
    <property type="entry name" value="Cyt_P450"/>
</dbReference>
<keyword evidence="3 5" id="KW-0479">Metal-binding</keyword>
<keyword evidence="5 6" id="KW-0349">Heme</keyword>
<dbReference type="CDD" id="cd11040">
    <property type="entry name" value="CYP7_CYP8-like"/>
    <property type="match status" value="1"/>
</dbReference>
<name>A0A9N9KVN6_9HELO</name>